<sequence>MIRSPTGPKIFYKKCKFIPNHNYRTLRMQDMHEDFGFNSNSEVLWDIHKDHSATPSMVFDIDNKAVQVVGPKALITGKKAATGVDAKIEDAAKG</sequence>
<accession>A0A5M8PEN4</accession>
<comment type="caution">
    <text evidence="1">The sequence shown here is derived from an EMBL/GenBank/DDBJ whole genome shotgun (WGS) entry which is preliminary data.</text>
</comment>
<evidence type="ECO:0000313" key="1">
    <source>
        <dbReference type="EMBL" id="KAA6407340.1"/>
    </source>
</evidence>
<evidence type="ECO:0000313" key="2">
    <source>
        <dbReference type="Proteomes" id="UP000324767"/>
    </source>
</evidence>
<proteinExistence type="predicted"/>
<protein>
    <submittedName>
        <fullName evidence="1">Uncharacterized protein</fullName>
    </submittedName>
</protein>
<organism evidence="1 2">
    <name type="scientific">Lasallia pustulata</name>
    <dbReference type="NCBI Taxonomy" id="136370"/>
    <lineage>
        <taxon>Eukaryota</taxon>
        <taxon>Fungi</taxon>
        <taxon>Dikarya</taxon>
        <taxon>Ascomycota</taxon>
        <taxon>Pezizomycotina</taxon>
        <taxon>Lecanoromycetes</taxon>
        <taxon>OSLEUM clade</taxon>
        <taxon>Umbilicariomycetidae</taxon>
        <taxon>Umbilicariales</taxon>
        <taxon>Umbilicariaceae</taxon>
        <taxon>Lasallia</taxon>
    </lineage>
</organism>
<gene>
    <name evidence="1" type="ORF">FRX48_08888</name>
</gene>
<dbReference type="AlphaFoldDB" id="A0A5M8PEN4"/>
<dbReference type="Proteomes" id="UP000324767">
    <property type="component" value="Unassembled WGS sequence"/>
</dbReference>
<reference evidence="1 2" key="1">
    <citation type="submission" date="2019-09" db="EMBL/GenBank/DDBJ databases">
        <title>The hologenome of the rock-dwelling lichen Lasallia pustulata.</title>
        <authorList>
            <person name="Greshake Tzovaras B."/>
            <person name="Segers F."/>
            <person name="Bicker A."/>
            <person name="Dal Grande F."/>
            <person name="Otte J."/>
            <person name="Hankeln T."/>
            <person name="Schmitt I."/>
            <person name="Ebersberger I."/>
        </authorList>
    </citation>
    <scope>NUCLEOTIDE SEQUENCE [LARGE SCALE GENOMIC DNA]</scope>
    <source>
        <strain evidence="1">A1-1</strain>
    </source>
</reference>
<dbReference type="EMBL" id="VXIT01000018">
    <property type="protein sequence ID" value="KAA6407340.1"/>
    <property type="molecule type" value="Genomic_DNA"/>
</dbReference>
<name>A0A5M8PEN4_9LECA</name>